<feature type="region of interest" description="Disordered" evidence="1">
    <location>
        <begin position="1"/>
        <end position="158"/>
    </location>
</feature>
<sequence length="594" mass="59471">MGAANSHPATKTPPEAPAEQAPGSGGETPAAVAKPRRRTRKTAAASTPAAAAAAAPEHGGGDVGGEAARSKPRATRTRRTRAATATTEGATAEDSGGEAAEVVTASTPAAAAAAAPEHGGGDVGGEAARSKPRATRTRRTRAATATTEGATAEDSGGEAAEVVTALRKHMKLGKSPWHVSAADRAALAAAFLPAATHAAATATDNATTSSSGTGAPAAAAAAGGAANVPAALERAESLLQLFGDSGRQLLLAAPGWALGRPLGELLQWLDAAVACIGPGATRLWLLQVAAREPELLLPRGDGGGGGGGVEVMMEGPKAVRARLEELAAAVAAALPVVEQPRELVAAMAWHRPALLRPAAAPSPALVESRLVLLREHLAGGSHAAQYMAGERFHPGVSAWVLSGVLAVKPRPQQQAGVQAEVQVQVEAQAEAGAAGAGSAADAGAGAGNAAGAPGERADADGAAGAAEGAQLTVEQRAAAEAEDGAEALLRLMFSSQQRHRGFAGPAVNKDYAEPLLVGVEDVAAWHNAWRGSYVAWREDALAGDPELLTKLGLASNTEEEEKAAEEVEVEVEGAEIAALLMKQWADARAGMISG</sequence>
<evidence type="ECO:0000313" key="2">
    <source>
        <dbReference type="EMBL" id="KAG2440107.1"/>
    </source>
</evidence>
<comment type="caution">
    <text evidence="2">The sequence shown here is derived from an EMBL/GenBank/DDBJ whole genome shotgun (WGS) entry which is preliminary data.</text>
</comment>
<evidence type="ECO:0000313" key="3">
    <source>
        <dbReference type="Proteomes" id="UP000650467"/>
    </source>
</evidence>
<feature type="compositionally biased region" description="Low complexity" evidence="1">
    <location>
        <begin position="17"/>
        <end position="33"/>
    </location>
</feature>
<feature type="region of interest" description="Disordered" evidence="1">
    <location>
        <begin position="437"/>
        <end position="468"/>
    </location>
</feature>
<name>A0A835T712_CHLIN</name>
<accession>A0A835T712</accession>
<dbReference type="Proteomes" id="UP000650467">
    <property type="component" value="Unassembled WGS sequence"/>
</dbReference>
<gene>
    <name evidence="2" type="ORF">HXX76_004221</name>
</gene>
<reference evidence="2" key="1">
    <citation type="journal article" date="2020" name="bioRxiv">
        <title>Comparative genomics of Chlamydomonas.</title>
        <authorList>
            <person name="Craig R.J."/>
            <person name="Hasan A.R."/>
            <person name="Ness R.W."/>
            <person name="Keightley P.D."/>
        </authorList>
    </citation>
    <scope>NUCLEOTIDE SEQUENCE</scope>
    <source>
        <strain evidence="2">SAG 7.73</strain>
    </source>
</reference>
<keyword evidence="3" id="KW-1185">Reference proteome</keyword>
<protein>
    <submittedName>
        <fullName evidence="2">Uncharacterized protein</fullName>
    </submittedName>
</protein>
<feature type="compositionally biased region" description="Basic residues" evidence="1">
    <location>
        <begin position="70"/>
        <end position="81"/>
    </location>
</feature>
<dbReference type="OrthoDB" id="10633675at2759"/>
<evidence type="ECO:0000256" key="1">
    <source>
        <dbReference type="SAM" id="MobiDB-lite"/>
    </source>
</evidence>
<feature type="compositionally biased region" description="Low complexity" evidence="1">
    <location>
        <begin position="42"/>
        <end position="56"/>
    </location>
</feature>
<feature type="compositionally biased region" description="Basic residues" evidence="1">
    <location>
        <begin position="130"/>
        <end position="141"/>
    </location>
</feature>
<dbReference type="EMBL" id="JAEHOC010000007">
    <property type="protein sequence ID" value="KAG2440107.1"/>
    <property type="molecule type" value="Genomic_DNA"/>
</dbReference>
<proteinExistence type="predicted"/>
<dbReference type="AlphaFoldDB" id="A0A835T712"/>
<feature type="compositionally biased region" description="Low complexity" evidence="1">
    <location>
        <begin position="82"/>
        <end position="116"/>
    </location>
</feature>
<organism evidence="2 3">
    <name type="scientific">Chlamydomonas incerta</name>
    <dbReference type="NCBI Taxonomy" id="51695"/>
    <lineage>
        <taxon>Eukaryota</taxon>
        <taxon>Viridiplantae</taxon>
        <taxon>Chlorophyta</taxon>
        <taxon>core chlorophytes</taxon>
        <taxon>Chlorophyceae</taxon>
        <taxon>CS clade</taxon>
        <taxon>Chlamydomonadales</taxon>
        <taxon>Chlamydomonadaceae</taxon>
        <taxon>Chlamydomonas</taxon>
    </lineage>
</organism>
<feature type="compositionally biased region" description="Low complexity" evidence="1">
    <location>
        <begin position="142"/>
        <end position="158"/>
    </location>
</feature>